<dbReference type="GO" id="GO:0044716">
    <property type="term" value="F:8-oxo-GDP phosphatase activity"/>
    <property type="evidence" value="ECO:0007669"/>
    <property type="project" value="TreeGrafter"/>
</dbReference>
<evidence type="ECO:0000256" key="11">
    <source>
        <dbReference type="ARBA" id="ARBA00038905"/>
    </source>
</evidence>
<keyword evidence="7" id="KW-0378">Hydrolase</keyword>
<keyword evidence="9" id="KW-0234">DNA repair</keyword>
<keyword evidence="4" id="KW-0235">DNA replication</keyword>
<evidence type="ECO:0000256" key="9">
    <source>
        <dbReference type="ARBA" id="ARBA00023204"/>
    </source>
</evidence>
<dbReference type="GO" id="GO:0006281">
    <property type="term" value="P:DNA repair"/>
    <property type="evidence" value="ECO:0007669"/>
    <property type="project" value="UniProtKB-KW"/>
</dbReference>
<dbReference type="EMBL" id="QAOM01000005">
    <property type="protein sequence ID" value="PTQ85228.1"/>
    <property type="molecule type" value="Genomic_DNA"/>
</dbReference>
<feature type="domain" description="Nudix hydrolase" evidence="12">
    <location>
        <begin position="1"/>
        <end position="124"/>
    </location>
</feature>
<dbReference type="InterPro" id="IPR015797">
    <property type="entry name" value="NUDIX_hydrolase-like_dom_sf"/>
</dbReference>
<dbReference type="AlphaFoldDB" id="A0A2T5IN19"/>
<dbReference type="Gene3D" id="3.90.79.10">
    <property type="entry name" value="Nucleoside Triphosphate Pyrophosphohydrolase"/>
    <property type="match status" value="1"/>
</dbReference>
<dbReference type="SUPFAM" id="SSF55811">
    <property type="entry name" value="Nudix"/>
    <property type="match status" value="1"/>
</dbReference>
<dbReference type="PANTHER" id="PTHR47707:SF1">
    <property type="entry name" value="NUDIX HYDROLASE FAMILY PROTEIN"/>
    <property type="match status" value="1"/>
</dbReference>
<evidence type="ECO:0000256" key="3">
    <source>
        <dbReference type="ARBA" id="ARBA00022457"/>
    </source>
</evidence>
<comment type="caution">
    <text evidence="13">The sequence shown here is derived from an EMBL/GenBank/DDBJ whole genome shotgun (WGS) entry which is preliminary data.</text>
</comment>
<dbReference type="EC" id="3.6.1.55" evidence="11"/>
<dbReference type="InterPro" id="IPR029119">
    <property type="entry name" value="MutY_C"/>
</dbReference>
<dbReference type="PROSITE" id="PS51462">
    <property type="entry name" value="NUDIX"/>
    <property type="match status" value="1"/>
</dbReference>
<evidence type="ECO:0000313" key="13">
    <source>
        <dbReference type="EMBL" id="PTQ85228.1"/>
    </source>
</evidence>
<keyword evidence="8" id="KW-0460">Magnesium</keyword>
<dbReference type="GO" id="GO:0046872">
    <property type="term" value="F:metal ion binding"/>
    <property type="evidence" value="ECO:0007669"/>
    <property type="project" value="UniProtKB-KW"/>
</dbReference>
<protein>
    <recommendedName>
        <fullName evidence="11">8-oxo-dGTP diphosphatase</fullName>
        <ecNumber evidence="11">3.6.1.55</ecNumber>
    </recommendedName>
</protein>
<evidence type="ECO:0000256" key="5">
    <source>
        <dbReference type="ARBA" id="ARBA00022723"/>
    </source>
</evidence>
<evidence type="ECO:0000256" key="8">
    <source>
        <dbReference type="ARBA" id="ARBA00022842"/>
    </source>
</evidence>
<keyword evidence="5" id="KW-0479">Metal-binding</keyword>
<keyword evidence="3" id="KW-0515">Mutator protein</keyword>
<keyword evidence="6" id="KW-0227">DNA damage</keyword>
<dbReference type="InterPro" id="IPR000086">
    <property type="entry name" value="NUDIX_hydrolase_dom"/>
</dbReference>
<dbReference type="Proteomes" id="UP000244161">
    <property type="component" value="Unassembled WGS sequence"/>
</dbReference>
<evidence type="ECO:0000259" key="12">
    <source>
        <dbReference type="PROSITE" id="PS51462"/>
    </source>
</evidence>
<evidence type="ECO:0000256" key="4">
    <source>
        <dbReference type="ARBA" id="ARBA00022705"/>
    </source>
</evidence>
<evidence type="ECO:0000313" key="14">
    <source>
        <dbReference type="Proteomes" id="UP000244161"/>
    </source>
</evidence>
<organism evidence="13 14">
    <name type="scientific">Trichococcus patagoniensis</name>
    <dbReference type="NCBI Taxonomy" id="382641"/>
    <lineage>
        <taxon>Bacteria</taxon>
        <taxon>Bacillati</taxon>
        <taxon>Bacillota</taxon>
        <taxon>Bacilli</taxon>
        <taxon>Lactobacillales</taxon>
        <taxon>Carnobacteriaceae</taxon>
        <taxon>Trichococcus</taxon>
    </lineage>
</organism>
<comment type="cofactor">
    <cofactor evidence="1">
        <name>Mg(2+)</name>
        <dbReference type="ChEBI" id="CHEBI:18420"/>
    </cofactor>
</comment>
<dbReference type="GO" id="GO:0008413">
    <property type="term" value="F:8-oxo-7,8-dihydroguanosine triphosphate pyrophosphatase activity"/>
    <property type="evidence" value="ECO:0007669"/>
    <property type="project" value="TreeGrafter"/>
</dbReference>
<comment type="catalytic activity">
    <reaction evidence="10">
        <text>8-oxo-dGTP + H2O = 8-oxo-dGMP + diphosphate + H(+)</text>
        <dbReference type="Rhea" id="RHEA:31575"/>
        <dbReference type="ChEBI" id="CHEBI:15377"/>
        <dbReference type="ChEBI" id="CHEBI:15378"/>
        <dbReference type="ChEBI" id="CHEBI:33019"/>
        <dbReference type="ChEBI" id="CHEBI:63224"/>
        <dbReference type="ChEBI" id="CHEBI:77896"/>
        <dbReference type="EC" id="3.6.1.55"/>
    </reaction>
</comment>
<evidence type="ECO:0000256" key="2">
    <source>
        <dbReference type="ARBA" id="ARBA00005582"/>
    </source>
</evidence>
<dbReference type="InterPro" id="IPR020476">
    <property type="entry name" value="Nudix_hydrolase"/>
</dbReference>
<name>A0A2T5IN19_9LACT</name>
<dbReference type="GO" id="GO:0035539">
    <property type="term" value="F:8-oxo-7,8-dihydrodeoxyguanosine triphosphate pyrophosphatase activity"/>
    <property type="evidence" value="ECO:0007669"/>
    <property type="project" value="UniProtKB-EC"/>
</dbReference>
<dbReference type="PANTHER" id="PTHR47707">
    <property type="entry name" value="8-OXO-DGTP DIPHOSPHATASE"/>
    <property type="match status" value="1"/>
</dbReference>
<evidence type="ECO:0000256" key="7">
    <source>
        <dbReference type="ARBA" id="ARBA00022801"/>
    </source>
</evidence>
<dbReference type="InterPro" id="IPR047127">
    <property type="entry name" value="MutT-like"/>
</dbReference>
<comment type="similarity">
    <text evidence="2">Belongs to the Nudix hydrolase family.</text>
</comment>
<reference evidence="13 14" key="1">
    <citation type="submission" date="2018-04" db="EMBL/GenBank/DDBJ databases">
        <title>Genomic Encyclopedia of Archaeal and Bacterial Type Strains, Phase II (KMG-II): from individual species to whole genera.</title>
        <authorList>
            <person name="Goeker M."/>
        </authorList>
    </citation>
    <scope>NUCLEOTIDE SEQUENCE [LARGE SCALE GENOMIC DNA]</scope>
    <source>
        <strain evidence="13 14">DSM 18806</strain>
    </source>
</reference>
<evidence type="ECO:0000256" key="1">
    <source>
        <dbReference type="ARBA" id="ARBA00001946"/>
    </source>
</evidence>
<dbReference type="CDD" id="cd03425">
    <property type="entry name" value="NUDIX_MutT_NudA_like"/>
    <property type="match status" value="1"/>
</dbReference>
<dbReference type="RefSeq" id="WP_108032090.1">
    <property type="nucleotide sequence ID" value="NZ_QAOM01000005.1"/>
</dbReference>
<dbReference type="Pfam" id="PF14815">
    <property type="entry name" value="NUDIX_4"/>
    <property type="match status" value="1"/>
</dbReference>
<proteinExistence type="inferred from homology"/>
<keyword evidence="14" id="KW-1185">Reference proteome</keyword>
<evidence type="ECO:0000256" key="10">
    <source>
        <dbReference type="ARBA" id="ARBA00035861"/>
    </source>
</evidence>
<accession>A0A2T5IN19</accession>
<sequence length="127" mass="14403">MIKVVGAVIEKEGSIFCAKRGLGKALAGLWEFPGGKLEDDEAAEEALVREMEEEFSCRILVKDKLLTIKHPYDFGTVELTTLLCELYEGEPRLSEHMEMRWVKISELPELDWAPADVPTVELLLQRL</sequence>
<gene>
    <name evidence="13" type="ORF">C8U37_105116</name>
</gene>
<dbReference type="PRINTS" id="PR00502">
    <property type="entry name" value="NUDIXFAMILY"/>
</dbReference>
<dbReference type="OrthoDB" id="9810648at2"/>
<dbReference type="GO" id="GO:0044715">
    <property type="term" value="F:8-oxo-dGDP phosphatase activity"/>
    <property type="evidence" value="ECO:0007669"/>
    <property type="project" value="TreeGrafter"/>
</dbReference>
<dbReference type="GO" id="GO:0006260">
    <property type="term" value="P:DNA replication"/>
    <property type="evidence" value="ECO:0007669"/>
    <property type="project" value="UniProtKB-KW"/>
</dbReference>
<evidence type="ECO:0000256" key="6">
    <source>
        <dbReference type="ARBA" id="ARBA00022763"/>
    </source>
</evidence>